<accession>A0ABC8RU61</accession>
<feature type="compositionally biased region" description="Acidic residues" evidence="3">
    <location>
        <begin position="249"/>
        <end position="260"/>
    </location>
</feature>
<organism evidence="5 6">
    <name type="scientific">Ilex paraguariensis</name>
    <name type="common">yerba mate</name>
    <dbReference type="NCBI Taxonomy" id="185542"/>
    <lineage>
        <taxon>Eukaryota</taxon>
        <taxon>Viridiplantae</taxon>
        <taxon>Streptophyta</taxon>
        <taxon>Embryophyta</taxon>
        <taxon>Tracheophyta</taxon>
        <taxon>Spermatophyta</taxon>
        <taxon>Magnoliopsida</taxon>
        <taxon>eudicotyledons</taxon>
        <taxon>Gunneridae</taxon>
        <taxon>Pentapetalae</taxon>
        <taxon>asterids</taxon>
        <taxon>campanulids</taxon>
        <taxon>Aquifoliales</taxon>
        <taxon>Aquifoliaceae</taxon>
        <taxon>Ilex</taxon>
    </lineage>
</organism>
<evidence type="ECO:0000256" key="1">
    <source>
        <dbReference type="ARBA" id="ARBA00023242"/>
    </source>
</evidence>
<feature type="region of interest" description="Disordered" evidence="3">
    <location>
        <begin position="245"/>
        <end position="272"/>
    </location>
</feature>
<dbReference type="AlphaFoldDB" id="A0ABC8RU61"/>
<dbReference type="PROSITE" id="PS51667">
    <property type="entry name" value="WRC"/>
    <property type="match status" value="2"/>
</dbReference>
<proteinExistence type="predicted"/>
<comment type="caution">
    <text evidence="5">The sequence shown here is derived from an EMBL/GenBank/DDBJ whole genome shotgun (WGS) entry which is preliminary data.</text>
</comment>
<keyword evidence="1" id="KW-0539">Nucleus</keyword>
<dbReference type="InterPro" id="IPR014977">
    <property type="entry name" value="WRC_dom"/>
</dbReference>
<sequence>MRIRKRWSTLNPAPSPPYLSESLPSLCQPQGLQLRHKVAAAHHLLQPTLLEDSPNGAGEKDGAAKDNGLAATNLRIGYNITSSETPAGSSFSISSSLSHEGHWCEEDKLFPLKKRRVILKCNTTTMLTEKKYIHGRETIRSNKKWVDGVVVKESTEQKRLENSGGKIMEANSLCHRTGSRGWRCCRPTLMGYSWCEYHLEQRRKRVEQPPTAPPPPSIKLRPQEFHTSLHLKNWCFEDKYNEDHKNDNDNEDDDDDDYEVDKDVGKKRERSGGNTLMEVEGWRRRCSRRNGKGWRCCEPTLEGYSSCEHHLVRSRKINMKRSQQRTATTTIKQQKVDTHLCLEDTDDEEDDDCEDGGNGSVVGERREKIRIVKARSMGSLLSLPSPHPTHG</sequence>
<gene>
    <name evidence="5" type="ORF">ILEXP_LOCUS16383</name>
</gene>
<dbReference type="EMBL" id="CAUOFW020001748">
    <property type="protein sequence ID" value="CAK9148444.1"/>
    <property type="molecule type" value="Genomic_DNA"/>
</dbReference>
<keyword evidence="6" id="KW-1185">Reference proteome</keyword>
<feature type="compositionally biased region" description="Acidic residues" evidence="3">
    <location>
        <begin position="345"/>
        <end position="355"/>
    </location>
</feature>
<dbReference type="Proteomes" id="UP001642360">
    <property type="component" value="Unassembled WGS sequence"/>
</dbReference>
<evidence type="ECO:0000313" key="5">
    <source>
        <dbReference type="EMBL" id="CAK9148444.1"/>
    </source>
</evidence>
<name>A0ABC8RU61_9AQUA</name>
<feature type="region of interest" description="Disordered" evidence="3">
    <location>
        <begin position="345"/>
        <end position="368"/>
    </location>
</feature>
<protein>
    <recommendedName>
        <fullName evidence="4">WRC domain-containing protein</fullName>
    </recommendedName>
</protein>
<evidence type="ECO:0000259" key="4">
    <source>
        <dbReference type="PROSITE" id="PS51667"/>
    </source>
</evidence>
<evidence type="ECO:0000256" key="2">
    <source>
        <dbReference type="PROSITE-ProRule" id="PRU01002"/>
    </source>
</evidence>
<feature type="domain" description="WRC" evidence="4">
    <location>
        <begin position="168"/>
        <end position="212"/>
    </location>
</feature>
<dbReference type="PANTHER" id="PTHR34122:SF1">
    <property type="entry name" value="EXPRESSED PROTEIN"/>
    <property type="match status" value="1"/>
</dbReference>
<comment type="caution">
    <text evidence="2">Lacks conserved residue(s) required for the propagation of feature annotation.</text>
</comment>
<dbReference type="Pfam" id="PF08879">
    <property type="entry name" value="WRC"/>
    <property type="match status" value="2"/>
</dbReference>
<evidence type="ECO:0000256" key="3">
    <source>
        <dbReference type="SAM" id="MobiDB-lite"/>
    </source>
</evidence>
<feature type="domain" description="WRC" evidence="4">
    <location>
        <begin position="280"/>
        <end position="324"/>
    </location>
</feature>
<evidence type="ECO:0000313" key="6">
    <source>
        <dbReference type="Proteomes" id="UP001642360"/>
    </source>
</evidence>
<dbReference type="PANTHER" id="PTHR34122">
    <property type="entry name" value="EXPRESSED PROTEIN-RELATED"/>
    <property type="match status" value="1"/>
</dbReference>
<reference evidence="5 6" key="1">
    <citation type="submission" date="2024-02" db="EMBL/GenBank/DDBJ databases">
        <authorList>
            <person name="Vignale AGUSTIN F."/>
            <person name="Sosa J E."/>
            <person name="Modenutti C."/>
        </authorList>
    </citation>
    <scope>NUCLEOTIDE SEQUENCE [LARGE SCALE GENOMIC DNA]</scope>
</reference>